<dbReference type="PANTHER" id="PTHR11601:SF34">
    <property type="entry name" value="CYSTEINE DESULFURASE"/>
    <property type="match status" value="1"/>
</dbReference>
<organism evidence="12 13">
    <name type="scientific">Clavibacter michiganensis</name>
    <dbReference type="NCBI Taxonomy" id="28447"/>
    <lineage>
        <taxon>Bacteria</taxon>
        <taxon>Bacillati</taxon>
        <taxon>Actinomycetota</taxon>
        <taxon>Actinomycetes</taxon>
        <taxon>Micrococcales</taxon>
        <taxon>Microbacteriaceae</taxon>
        <taxon>Clavibacter</taxon>
    </lineage>
</organism>
<comment type="cofactor">
    <cofactor evidence="1 10">
        <name>pyridoxal 5'-phosphate</name>
        <dbReference type="ChEBI" id="CHEBI:597326"/>
    </cofactor>
</comment>
<dbReference type="GO" id="GO:0031071">
    <property type="term" value="F:cysteine desulfurase activity"/>
    <property type="evidence" value="ECO:0007669"/>
    <property type="project" value="UniProtKB-EC"/>
</dbReference>
<proteinExistence type="inferred from homology"/>
<evidence type="ECO:0000259" key="11">
    <source>
        <dbReference type="Pfam" id="PF00266"/>
    </source>
</evidence>
<evidence type="ECO:0000256" key="6">
    <source>
        <dbReference type="ARBA" id="ARBA00022898"/>
    </source>
</evidence>
<evidence type="ECO:0000256" key="3">
    <source>
        <dbReference type="ARBA" id="ARBA00012239"/>
    </source>
</evidence>
<dbReference type="Gene3D" id="1.10.260.50">
    <property type="match status" value="1"/>
</dbReference>
<dbReference type="InterPro" id="IPR000192">
    <property type="entry name" value="Aminotrans_V_dom"/>
</dbReference>
<sequence length="401" mass="40974">MTVYLDHAATTPLRPEAIAALAGALTLVGNPSSIHSHGQEARRVLEEARESIARALDAEPVEVVLTSGGTESVNLGIKGLHAARTAADPRRTRILVPDGEHHATVDTVGWLERQGAVVERLPLDALGRIDVAAVATALAADPGSVSLLTFLAASNEVGTIQPVEELAALAAAHGVPVHVDAVAALGHVPVPFRRWRDAGVHAVSVSAHKVGGPVGSGALVLARDARVDALIHGGGQQRQVRSGTQDAASAVAFAVAVTLAVAELDAERVRLAALRDRLVRTVLGDVPGAVLRGDPDPAGRLPGNAHLTFAGCQGDSLLLLLDMAGVSVSTGSACQAGVPEVSHVLLGMGVPEDEARGALRMTLGRTTTDADVDAVLAALPDAVARASRAGLAGRAARRLRG</sequence>
<dbReference type="PANTHER" id="PTHR11601">
    <property type="entry name" value="CYSTEINE DESULFURYLASE FAMILY MEMBER"/>
    <property type="match status" value="1"/>
</dbReference>
<dbReference type="InterPro" id="IPR016454">
    <property type="entry name" value="Cysteine_dSase"/>
</dbReference>
<evidence type="ECO:0000256" key="1">
    <source>
        <dbReference type="ARBA" id="ARBA00001933"/>
    </source>
</evidence>
<evidence type="ECO:0000256" key="9">
    <source>
        <dbReference type="ARBA" id="ARBA00050776"/>
    </source>
</evidence>
<dbReference type="AlphaFoldDB" id="A0A251XTA6"/>
<dbReference type="GO" id="GO:0046872">
    <property type="term" value="F:metal ion binding"/>
    <property type="evidence" value="ECO:0007669"/>
    <property type="project" value="UniProtKB-KW"/>
</dbReference>
<dbReference type="PROSITE" id="PS00595">
    <property type="entry name" value="AA_TRANSFER_CLASS_5"/>
    <property type="match status" value="1"/>
</dbReference>
<dbReference type="SUPFAM" id="SSF53383">
    <property type="entry name" value="PLP-dependent transferases"/>
    <property type="match status" value="1"/>
</dbReference>
<comment type="catalytic activity">
    <reaction evidence="9">
        <text>(sulfur carrier)-H + L-cysteine = (sulfur carrier)-SH + L-alanine</text>
        <dbReference type="Rhea" id="RHEA:43892"/>
        <dbReference type="Rhea" id="RHEA-COMP:14737"/>
        <dbReference type="Rhea" id="RHEA-COMP:14739"/>
        <dbReference type="ChEBI" id="CHEBI:29917"/>
        <dbReference type="ChEBI" id="CHEBI:35235"/>
        <dbReference type="ChEBI" id="CHEBI:57972"/>
        <dbReference type="ChEBI" id="CHEBI:64428"/>
        <dbReference type="EC" id="2.8.1.7"/>
    </reaction>
</comment>
<dbReference type="EC" id="2.8.1.7" evidence="3"/>
<dbReference type="Proteomes" id="UP000195106">
    <property type="component" value="Unassembled WGS sequence"/>
</dbReference>
<evidence type="ECO:0000313" key="12">
    <source>
        <dbReference type="EMBL" id="OUE08741.1"/>
    </source>
</evidence>
<evidence type="ECO:0000256" key="8">
    <source>
        <dbReference type="ARBA" id="ARBA00023014"/>
    </source>
</evidence>
<dbReference type="Gene3D" id="3.90.1150.10">
    <property type="entry name" value="Aspartate Aminotransferase, domain 1"/>
    <property type="match status" value="1"/>
</dbReference>
<comment type="caution">
    <text evidence="12">The sequence shown here is derived from an EMBL/GenBank/DDBJ whole genome shotgun (WGS) entry which is preliminary data.</text>
</comment>
<keyword evidence="4" id="KW-0808">Transferase</keyword>
<evidence type="ECO:0000256" key="10">
    <source>
        <dbReference type="RuleBase" id="RU004504"/>
    </source>
</evidence>
<evidence type="ECO:0000256" key="5">
    <source>
        <dbReference type="ARBA" id="ARBA00022723"/>
    </source>
</evidence>
<reference evidence="12 13" key="1">
    <citation type="submission" date="2016-08" db="EMBL/GenBank/DDBJ databases">
        <title>Genome sequence of Clavibacter michiganensis spp. strain CASJ009.</title>
        <authorList>
            <person name="Thapa S.P."/>
            <person name="Coaker G."/>
        </authorList>
    </citation>
    <scope>NUCLEOTIDE SEQUENCE [LARGE SCALE GENOMIC DNA]</scope>
    <source>
        <strain evidence="12">CASJ009</strain>
    </source>
</reference>
<dbReference type="InterPro" id="IPR020578">
    <property type="entry name" value="Aminotrans_V_PyrdxlP_BS"/>
</dbReference>
<dbReference type="Gene3D" id="3.40.640.10">
    <property type="entry name" value="Type I PLP-dependent aspartate aminotransferase-like (Major domain)"/>
    <property type="match status" value="1"/>
</dbReference>
<accession>A0A251XTA6</accession>
<keyword evidence="8" id="KW-0411">Iron-sulfur</keyword>
<protein>
    <recommendedName>
        <fullName evidence="3">cysteine desulfurase</fullName>
        <ecNumber evidence="3">2.8.1.7</ecNumber>
    </recommendedName>
</protein>
<dbReference type="EMBL" id="MDHJ01000001">
    <property type="protein sequence ID" value="OUE08741.1"/>
    <property type="molecule type" value="Genomic_DNA"/>
</dbReference>
<dbReference type="InterPro" id="IPR015424">
    <property type="entry name" value="PyrdxlP-dep_Trfase"/>
</dbReference>
<dbReference type="GO" id="GO:0051536">
    <property type="term" value="F:iron-sulfur cluster binding"/>
    <property type="evidence" value="ECO:0007669"/>
    <property type="project" value="UniProtKB-KW"/>
</dbReference>
<dbReference type="InterPro" id="IPR015422">
    <property type="entry name" value="PyrdxlP-dep_Trfase_small"/>
</dbReference>
<keyword evidence="6" id="KW-0663">Pyridoxal phosphate</keyword>
<evidence type="ECO:0000256" key="7">
    <source>
        <dbReference type="ARBA" id="ARBA00023004"/>
    </source>
</evidence>
<evidence type="ECO:0000256" key="4">
    <source>
        <dbReference type="ARBA" id="ARBA00022679"/>
    </source>
</evidence>
<name>A0A251XTA6_9MICO</name>
<keyword evidence="7" id="KW-0408">Iron</keyword>
<dbReference type="PIRSF" id="PIRSF005572">
    <property type="entry name" value="NifS"/>
    <property type="match status" value="1"/>
</dbReference>
<evidence type="ECO:0000313" key="13">
    <source>
        <dbReference type="Proteomes" id="UP000195106"/>
    </source>
</evidence>
<dbReference type="Pfam" id="PF00266">
    <property type="entry name" value="Aminotran_5"/>
    <property type="match status" value="1"/>
</dbReference>
<feature type="domain" description="Aminotransferase class V" evidence="11">
    <location>
        <begin position="3"/>
        <end position="375"/>
    </location>
</feature>
<dbReference type="InterPro" id="IPR015421">
    <property type="entry name" value="PyrdxlP-dep_Trfase_major"/>
</dbReference>
<keyword evidence="5" id="KW-0479">Metal-binding</keyword>
<gene>
    <name evidence="12" type="primary">iscS</name>
    <name evidence="12" type="ORF">CMsap09_07320</name>
</gene>
<evidence type="ECO:0000256" key="2">
    <source>
        <dbReference type="ARBA" id="ARBA00006490"/>
    </source>
</evidence>
<comment type="similarity">
    <text evidence="2">Belongs to the class-V pyridoxal-phosphate-dependent aminotransferase family. NifS/IscS subfamily.</text>
</comment>